<dbReference type="InterPro" id="IPR023631">
    <property type="entry name" value="Amidase_dom"/>
</dbReference>
<evidence type="ECO:0000256" key="2">
    <source>
        <dbReference type="SAM" id="SignalP"/>
    </source>
</evidence>
<dbReference type="RefSeq" id="XP_024578763.1">
    <property type="nucleotide sequence ID" value="XM_024728269.1"/>
</dbReference>
<protein>
    <submittedName>
        <fullName evidence="4">Amidases</fullName>
    </submittedName>
</protein>
<dbReference type="GeneID" id="36407729"/>
<name>A0A0P1ANN5_PLAHL</name>
<dbReference type="InterPro" id="IPR000120">
    <property type="entry name" value="Amidase"/>
</dbReference>
<feature type="signal peptide" evidence="2">
    <location>
        <begin position="1"/>
        <end position="16"/>
    </location>
</feature>
<organism evidence="4 5">
    <name type="scientific">Plasmopara halstedii</name>
    <name type="common">Downy mildew of sunflower</name>
    <dbReference type="NCBI Taxonomy" id="4781"/>
    <lineage>
        <taxon>Eukaryota</taxon>
        <taxon>Sar</taxon>
        <taxon>Stramenopiles</taxon>
        <taxon>Oomycota</taxon>
        <taxon>Peronosporomycetes</taxon>
        <taxon>Peronosporales</taxon>
        <taxon>Peronosporaceae</taxon>
        <taxon>Plasmopara</taxon>
    </lineage>
</organism>
<feature type="chain" id="PRO_5006058800" evidence="2">
    <location>
        <begin position="17"/>
        <end position="377"/>
    </location>
</feature>
<accession>A0A0P1ANN5</accession>
<evidence type="ECO:0000313" key="4">
    <source>
        <dbReference type="EMBL" id="CEG42394.1"/>
    </source>
</evidence>
<dbReference type="AlphaFoldDB" id="A0A0P1ANN5"/>
<reference evidence="5" key="1">
    <citation type="submission" date="2014-09" db="EMBL/GenBank/DDBJ databases">
        <authorList>
            <person name="Sharma Rahul"/>
            <person name="Thines Marco"/>
        </authorList>
    </citation>
    <scope>NUCLEOTIDE SEQUENCE [LARGE SCALE GENOMIC DNA]</scope>
</reference>
<dbReference type="SUPFAM" id="SSF75304">
    <property type="entry name" value="Amidase signature (AS) enzymes"/>
    <property type="match status" value="1"/>
</dbReference>
<keyword evidence="5" id="KW-1185">Reference proteome</keyword>
<evidence type="ECO:0000313" key="5">
    <source>
        <dbReference type="Proteomes" id="UP000054928"/>
    </source>
</evidence>
<dbReference type="Pfam" id="PF01425">
    <property type="entry name" value="Amidase"/>
    <property type="match status" value="1"/>
</dbReference>
<dbReference type="STRING" id="4781.A0A0P1ANN5"/>
<feature type="domain" description="Amidase" evidence="3">
    <location>
        <begin position="48"/>
        <end position="145"/>
    </location>
</feature>
<keyword evidence="2" id="KW-0732">Signal</keyword>
<dbReference type="Proteomes" id="UP000054928">
    <property type="component" value="Unassembled WGS sequence"/>
</dbReference>
<keyword evidence="1" id="KW-1133">Transmembrane helix</keyword>
<dbReference type="OrthoDB" id="566138at2759"/>
<dbReference type="GO" id="GO:0003824">
    <property type="term" value="F:catalytic activity"/>
    <property type="evidence" value="ECO:0007669"/>
    <property type="project" value="InterPro"/>
</dbReference>
<dbReference type="Gene3D" id="3.90.1300.10">
    <property type="entry name" value="Amidase signature (AS) domain"/>
    <property type="match status" value="2"/>
</dbReference>
<keyword evidence="1" id="KW-0812">Transmembrane</keyword>
<proteinExistence type="predicted"/>
<dbReference type="PANTHER" id="PTHR11895:SF67">
    <property type="entry name" value="AMIDASE DOMAIN-CONTAINING PROTEIN"/>
    <property type="match status" value="1"/>
</dbReference>
<dbReference type="InterPro" id="IPR036928">
    <property type="entry name" value="AS_sf"/>
</dbReference>
<feature type="transmembrane region" description="Helical" evidence="1">
    <location>
        <begin position="145"/>
        <end position="166"/>
    </location>
</feature>
<sequence>MVAAVVLLKNTLLLLGDREDLPPYMTLTQQISDYTVRYTSGEVTPVQVVKALLAAAETKQQSEYPPNVFVEKHDDWIMAQAQASAECYARGEPLGVLDGVLVAIKDEVHIKDHRIGTSFLGYEEEPATKDDTPVARLRSAGAIIFLVRLICMIGSAAAFAFASGLVPVPLALGLDGGGSIRIPSSVCGVAAHVGPIACSVCDAAIGHAIVSESDESFPLGMRQPSVDLHSFKDTSFLKGSHQDTTSFECSRNPVDQDTYQLYMSLMPLRLRPNLLEIWISAMSVWVKCHRKHKSSWAIGRSFTAIDFLAAQCIKALALRQFQKKAGKLSAAQLGNILRFSLYGNLIGVPSVAVSIGDTKRPQIYFLTLDDAANYASN</sequence>
<dbReference type="EMBL" id="CCYD01000645">
    <property type="protein sequence ID" value="CEG42394.1"/>
    <property type="molecule type" value="Genomic_DNA"/>
</dbReference>
<dbReference type="PANTHER" id="PTHR11895">
    <property type="entry name" value="TRANSAMIDASE"/>
    <property type="match status" value="1"/>
</dbReference>
<keyword evidence="1" id="KW-0472">Membrane</keyword>
<evidence type="ECO:0000259" key="3">
    <source>
        <dbReference type="Pfam" id="PF01425"/>
    </source>
</evidence>
<evidence type="ECO:0000256" key="1">
    <source>
        <dbReference type="SAM" id="Phobius"/>
    </source>
</evidence>